<protein>
    <recommendedName>
        <fullName evidence="11">CFEM domain-containing protein</fullName>
    </recommendedName>
</protein>
<evidence type="ECO:0000256" key="10">
    <source>
        <dbReference type="SAM" id="SignalP"/>
    </source>
</evidence>
<evidence type="ECO:0000256" key="4">
    <source>
        <dbReference type="ARBA" id="ARBA00022525"/>
    </source>
</evidence>
<keyword evidence="5" id="KW-0336">GPI-anchor</keyword>
<dbReference type="GO" id="GO:0046872">
    <property type="term" value="F:metal ion binding"/>
    <property type="evidence" value="ECO:0007669"/>
    <property type="project" value="UniProtKB-UniRule"/>
</dbReference>
<feature type="signal peptide" evidence="10">
    <location>
        <begin position="1"/>
        <end position="19"/>
    </location>
</feature>
<evidence type="ECO:0000256" key="3">
    <source>
        <dbReference type="ARBA" id="ARBA00010031"/>
    </source>
</evidence>
<dbReference type="InterPro" id="IPR008427">
    <property type="entry name" value="Extracellular_membr_CFEM_dom"/>
</dbReference>
<dbReference type="PROSITE" id="PS52012">
    <property type="entry name" value="CFEM"/>
    <property type="match status" value="1"/>
</dbReference>
<keyword evidence="8" id="KW-0449">Lipoprotein</keyword>
<keyword evidence="6 10" id="KW-0732">Signal</keyword>
<keyword evidence="9" id="KW-0349">Heme</keyword>
<evidence type="ECO:0000259" key="11">
    <source>
        <dbReference type="PROSITE" id="PS52012"/>
    </source>
</evidence>
<dbReference type="AlphaFoldDB" id="A0AA39WE36"/>
<comment type="caution">
    <text evidence="12">The sequence shown here is derived from an EMBL/GenBank/DDBJ whole genome shotgun (WGS) entry which is preliminary data.</text>
</comment>
<accession>A0AA39WE36</accession>
<reference evidence="12" key="1">
    <citation type="submission" date="2023-06" db="EMBL/GenBank/DDBJ databases">
        <title>Genome-scale phylogeny and comparative genomics of the fungal order Sordariales.</title>
        <authorList>
            <consortium name="Lawrence Berkeley National Laboratory"/>
            <person name="Hensen N."/>
            <person name="Bonometti L."/>
            <person name="Westerberg I."/>
            <person name="Brannstrom I.O."/>
            <person name="Guillou S."/>
            <person name="Cros-Aarteil S."/>
            <person name="Calhoun S."/>
            <person name="Haridas S."/>
            <person name="Kuo A."/>
            <person name="Mondo S."/>
            <person name="Pangilinan J."/>
            <person name="Riley R."/>
            <person name="Labutti K."/>
            <person name="Andreopoulos B."/>
            <person name="Lipzen A."/>
            <person name="Chen C."/>
            <person name="Yanf M."/>
            <person name="Daum C."/>
            <person name="Ng V."/>
            <person name="Clum A."/>
            <person name="Steindorff A."/>
            <person name="Ohm R."/>
            <person name="Martin F."/>
            <person name="Silar P."/>
            <person name="Natvig D."/>
            <person name="Lalanne C."/>
            <person name="Gautier V."/>
            <person name="Ament-Velasquez S.L."/>
            <person name="Kruys A."/>
            <person name="Hutchinson M.I."/>
            <person name="Powell A.J."/>
            <person name="Barry K."/>
            <person name="Miller A.N."/>
            <person name="Grigoriev I.V."/>
            <person name="Debuchy R."/>
            <person name="Gladieux P."/>
            <person name="Thoren M.H."/>
            <person name="Johannesson H."/>
        </authorList>
    </citation>
    <scope>NUCLEOTIDE SEQUENCE</scope>
    <source>
        <strain evidence="12">CBS 606.72</strain>
    </source>
</reference>
<dbReference type="Proteomes" id="UP001175000">
    <property type="component" value="Unassembled WGS sequence"/>
</dbReference>
<evidence type="ECO:0000256" key="9">
    <source>
        <dbReference type="PROSITE-ProRule" id="PRU01356"/>
    </source>
</evidence>
<sequence>MQTFNLFLAALALVAPVWSQDVTAPPSGPPSPTGPPCAATSLMPACGIPCIIEAANEVGCTVPMDFTCHCSHGPAMQAAAMPCVQSACGPDGAAVGVAMGAICSECVATPTAVATPAP</sequence>
<keyword evidence="13" id="KW-1185">Reference proteome</keyword>
<keyword evidence="5" id="KW-0325">Glycoprotein</keyword>
<evidence type="ECO:0000313" key="13">
    <source>
        <dbReference type="Proteomes" id="UP001175000"/>
    </source>
</evidence>
<comment type="similarity">
    <text evidence="3">Belongs to the RBT5 family.</text>
</comment>
<dbReference type="Pfam" id="PF05730">
    <property type="entry name" value="CFEM"/>
    <property type="match status" value="1"/>
</dbReference>
<comment type="subcellular location">
    <subcellularLocation>
        <location evidence="1">Membrane</location>
        <topology evidence="1">Lipid-anchor</topology>
        <topology evidence="1">GPI-anchor</topology>
    </subcellularLocation>
    <subcellularLocation>
        <location evidence="2">Secreted</location>
    </subcellularLocation>
</comment>
<keyword evidence="9" id="KW-0479">Metal-binding</keyword>
<evidence type="ECO:0000256" key="8">
    <source>
        <dbReference type="ARBA" id="ARBA00023288"/>
    </source>
</evidence>
<name>A0AA39WE36_9PEZI</name>
<proteinExistence type="inferred from homology"/>
<keyword evidence="7" id="KW-1015">Disulfide bond</keyword>
<keyword evidence="4" id="KW-0964">Secreted</keyword>
<keyword evidence="5" id="KW-0472">Membrane</keyword>
<feature type="chain" id="PRO_5041458980" description="CFEM domain-containing protein" evidence="10">
    <location>
        <begin position="20"/>
        <end position="118"/>
    </location>
</feature>
<dbReference type="SMART" id="SM00747">
    <property type="entry name" value="CFEM"/>
    <property type="match status" value="1"/>
</dbReference>
<feature type="binding site" description="axial binding residue" evidence="9">
    <location>
        <position position="65"/>
    </location>
    <ligand>
        <name>heme</name>
        <dbReference type="ChEBI" id="CHEBI:30413"/>
    </ligand>
    <ligandPart>
        <name>Fe</name>
        <dbReference type="ChEBI" id="CHEBI:18248"/>
    </ligandPart>
</feature>
<dbReference type="EMBL" id="JAULSU010000006">
    <property type="protein sequence ID" value="KAK0613683.1"/>
    <property type="molecule type" value="Genomic_DNA"/>
</dbReference>
<evidence type="ECO:0000313" key="12">
    <source>
        <dbReference type="EMBL" id="KAK0613683.1"/>
    </source>
</evidence>
<evidence type="ECO:0000256" key="6">
    <source>
        <dbReference type="ARBA" id="ARBA00022729"/>
    </source>
</evidence>
<gene>
    <name evidence="12" type="ORF">B0T14DRAFT_591604</name>
</gene>
<organism evidence="12 13">
    <name type="scientific">Immersiella caudata</name>
    <dbReference type="NCBI Taxonomy" id="314043"/>
    <lineage>
        <taxon>Eukaryota</taxon>
        <taxon>Fungi</taxon>
        <taxon>Dikarya</taxon>
        <taxon>Ascomycota</taxon>
        <taxon>Pezizomycotina</taxon>
        <taxon>Sordariomycetes</taxon>
        <taxon>Sordariomycetidae</taxon>
        <taxon>Sordariales</taxon>
        <taxon>Lasiosphaeriaceae</taxon>
        <taxon>Immersiella</taxon>
    </lineage>
</organism>
<evidence type="ECO:0000256" key="7">
    <source>
        <dbReference type="ARBA" id="ARBA00023157"/>
    </source>
</evidence>
<evidence type="ECO:0000256" key="5">
    <source>
        <dbReference type="ARBA" id="ARBA00022622"/>
    </source>
</evidence>
<keyword evidence="9" id="KW-0408">Iron</keyword>
<evidence type="ECO:0000256" key="1">
    <source>
        <dbReference type="ARBA" id="ARBA00004589"/>
    </source>
</evidence>
<dbReference type="GO" id="GO:0098552">
    <property type="term" value="C:side of membrane"/>
    <property type="evidence" value="ECO:0007669"/>
    <property type="project" value="UniProtKB-KW"/>
</dbReference>
<comment type="caution">
    <text evidence="9">Lacks conserved residue(s) required for the propagation of feature annotation.</text>
</comment>
<feature type="domain" description="CFEM" evidence="11">
    <location>
        <begin position="20"/>
        <end position="118"/>
    </location>
</feature>
<evidence type="ECO:0000256" key="2">
    <source>
        <dbReference type="ARBA" id="ARBA00004613"/>
    </source>
</evidence>
<dbReference type="GO" id="GO:0005576">
    <property type="term" value="C:extracellular region"/>
    <property type="evidence" value="ECO:0007669"/>
    <property type="project" value="UniProtKB-SubCell"/>
</dbReference>